<feature type="compositionally biased region" description="Basic and acidic residues" evidence="1">
    <location>
        <begin position="58"/>
        <end position="78"/>
    </location>
</feature>
<feature type="compositionally biased region" description="Basic and acidic residues" evidence="1">
    <location>
        <begin position="21"/>
        <end position="30"/>
    </location>
</feature>
<evidence type="ECO:0000313" key="2">
    <source>
        <dbReference type="EMBL" id="CAD8896147.1"/>
    </source>
</evidence>
<organism evidence="2">
    <name type="scientific">Corethron hystrix</name>
    <dbReference type="NCBI Taxonomy" id="216773"/>
    <lineage>
        <taxon>Eukaryota</taxon>
        <taxon>Sar</taxon>
        <taxon>Stramenopiles</taxon>
        <taxon>Ochrophyta</taxon>
        <taxon>Bacillariophyta</taxon>
        <taxon>Coscinodiscophyceae</taxon>
        <taxon>Corethrophycidae</taxon>
        <taxon>Corethrales</taxon>
        <taxon>Corethraceae</taxon>
        <taxon>Corethron</taxon>
    </lineage>
</organism>
<proteinExistence type="predicted"/>
<feature type="region of interest" description="Disordered" evidence="1">
    <location>
        <begin position="58"/>
        <end position="102"/>
    </location>
</feature>
<reference evidence="2" key="1">
    <citation type="submission" date="2021-01" db="EMBL/GenBank/DDBJ databases">
        <authorList>
            <person name="Corre E."/>
            <person name="Pelletier E."/>
            <person name="Niang G."/>
            <person name="Scheremetjew M."/>
            <person name="Finn R."/>
            <person name="Kale V."/>
            <person name="Holt S."/>
            <person name="Cochrane G."/>
            <person name="Meng A."/>
            <person name="Brown T."/>
            <person name="Cohen L."/>
        </authorList>
    </citation>
    <scope>NUCLEOTIDE SEQUENCE</scope>
    <source>
        <strain evidence="2">308</strain>
    </source>
</reference>
<name>A0A7S1BRV8_9STRA</name>
<sequence length="102" mass="11649">MSDTYTTAISTNFGGVSVADASEKNKRSLEFDGEDDNGPQRNLLDSFCSDIWSGIDLSDRNGSDTSRRRRSFDPVDVVRRRRSSRQTTRDGRHYSPKENDRR</sequence>
<dbReference type="EMBL" id="HBFR01032193">
    <property type="protein sequence ID" value="CAD8896147.1"/>
    <property type="molecule type" value="Transcribed_RNA"/>
</dbReference>
<feature type="region of interest" description="Disordered" evidence="1">
    <location>
        <begin position="1"/>
        <end position="42"/>
    </location>
</feature>
<accession>A0A7S1BRV8</accession>
<dbReference type="AlphaFoldDB" id="A0A7S1BRV8"/>
<evidence type="ECO:0000256" key="1">
    <source>
        <dbReference type="SAM" id="MobiDB-lite"/>
    </source>
</evidence>
<feature type="compositionally biased region" description="Polar residues" evidence="1">
    <location>
        <begin position="1"/>
        <end position="14"/>
    </location>
</feature>
<gene>
    <name evidence="2" type="ORF">CHYS00102_LOCUS23361</name>
</gene>
<feature type="compositionally biased region" description="Basic and acidic residues" evidence="1">
    <location>
        <begin position="87"/>
        <end position="102"/>
    </location>
</feature>
<protein>
    <submittedName>
        <fullName evidence="2">Uncharacterized protein</fullName>
    </submittedName>
</protein>